<keyword evidence="1" id="KW-0812">Transmembrane</keyword>
<keyword evidence="1" id="KW-1133">Transmembrane helix</keyword>
<reference evidence="2 3" key="1">
    <citation type="submission" date="2020-07" db="EMBL/GenBank/DDBJ databases">
        <title>Sequencing the genomes of 1000 actinobacteria strains.</title>
        <authorList>
            <person name="Klenk H.-P."/>
        </authorList>
    </citation>
    <scope>NUCLEOTIDE SEQUENCE [LARGE SCALE GENOMIC DNA]</scope>
    <source>
        <strain evidence="2 3">DSM 22083</strain>
    </source>
</reference>
<comment type="caution">
    <text evidence="2">The sequence shown here is derived from an EMBL/GenBank/DDBJ whole genome shotgun (WGS) entry which is preliminary data.</text>
</comment>
<dbReference type="AlphaFoldDB" id="A0A7Y9I8L1"/>
<dbReference type="EMBL" id="JACCBU010000001">
    <property type="protein sequence ID" value="NYE72192.1"/>
    <property type="molecule type" value="Genomic_DNA"/>
</dbReference>
<evidence type="ECO:0000256" key="1">
    <source>
        <dbReference type="SAM" id="Phobius"/>
    </source>
</evidence>
<feature type="transmembrane region" description="Helical" evidence="1">
    <location>
        <begin position="12"/>
        <end position="30"/>
    </location>
</feature>
<sequence>MSHPLDLAYNWRTPILVSTVGLFACATLLVSQRAAGWVAVLAVLVVCWLVLLAVVWSRTRAYLEVDGAWATVRRFRTKHRVAGTDVAAVRRLRTLTGPGYRLTLADGTRRTVTTSLLRDGGPTLLRWLVRYAPQATRDPATEAAIDRLRSQGLLDSGHA</sequence>
<accession>A0A7Y9I8L1</accession>
<keyword evidence="1" id="KW-0472">Membrane</keyword>
<dbReference type="RefSeq" id="WP_179752834.1">
    <property type="nucleotide sequence ID" value="NZ_JACCBU010000001.1"/>
</dbReference>
<gene>
    <name evidence="2" type="ORF">BKA15_003521</name>
</gene>
<evidence type="ECO:0000313" key="3">
    <source>
        <dbReference type="Proteomes" id="UP000569914"/>
    </source>
</evidence>
<dbReference type="Proteomes" id="UP000569914">
    <property type="component" value="Unassembled WGS sequence"/>
</dbReference>
<organism evidence="2 3">
    <name type="scientific">Microlunatus parietis</name>
    <dbReference type="NCBI Taxonomy" id="682979"/>
    <lineage>
        <taxon>Bacteria</taxon>
        <taxon>Bacillati</taxon>
        <taxon>Actinomycetota</taxon>
        <taxon>Actinomycetes</taxon>
        <taxon>Propionibacteriales</taxon>
        <taxon>Propionibacteriaceae</taxon>
        <taxon>Microlunatus</taxon>
    </lineage>
</organism>
<proteinExistence type="predicted"/>
<protein>
    <recommendedName>
        <fullName evidence="4">PH domain-containing protein</fullName>
    </recommendedName>
</protein>
<name>A0A7Y9I8L1_9ACTN</name>
<feature type="transmembrane region" description="Helical" evidence="1">
    <location>
        <begin position="37"/>
        <end position="56"/>
    </location>
</feature>
<evidence type="ECO:0008006" key="4">
    <source>
        <dbReference type="Google" id="ProtNLM"/>
    </source>
</evidence>
<evidence type="ECO:0000313" key="2">
    <source>
        <dbReference type="EMBL" id="NYE72192.1"/>
    </source>
</evidence>
<keyword evidence="3" id="KW-1185">Reference proteome</keyword>